<dbReference type="AlphaFoldDB" id="A0A8B4S2N1"/>
<evidence type="ECO:0000313" key="2">
    <source>
        <dbReference type="Proteomes" id="UP000255070"/>
    </source>
</evidence>
<dbReference type="EMBL" id="UFXL01000001">
    <property type="protein sequence ID" value="SUY77364.1"/>
    <property type="molecule type" value="Genomic_DNA"/>
</dbReference>
<sequence length="84" mass="9509">MIDESPIHTVRKRVCQTLLRHWKAHNNAIPSIIKMPPQVLRQLNIINSFGTPNELWGIPIEIDPNTTSVMMAVDGTEMSLVEGY</sequence>
<dbReference type="Proteomes" id="UP000255070">
    <property type="component" value="Unassembled WGS sequence"/>
</dbReference>
<comment type="caution">
    <text evidence="1">The sequence shown here is derived from an EMBL/GenBank/DDBJ whole genome shotgun (WGS) entry which is preliminary data.</text>
</comment>
<proteinExistence type="predicted"/>
<evidence type="ECO:0000313" key="1">
    <source>
        <dbReference type="EMBL" id="SUY77364.1"/>
    </source>
</evidence>
<dbReference type="RefSeq" id="WP_003080403.1">
    <property type="nucleotide sequence ID" value="NZ_BBJZ01000009.1"/>
</dbReference>
<protein>
    <submittedName>
        <fullName evidence="1">Uncharacterized protein</fullName>
    </submittedName>
</protein>
<organism evidence="1 2">
    <name type="scientific">Comamonas testosteroni</name>
    <name type="common">Pseudomonas testosteroni</name>
    <dbReference type="NCBI Taxonomy" id="285"/>
    <lineage>
        <taxon>Bacteria</taxon>
        <taxon>Pseudomonadati</taxon>
        <taxon>Pseudomonadota</taxon>
        <taxon>Betaproteobacteria</taxon>
        <taxon>Burkholderiales</taxon>
        <taxon>Comamonadaceae</taxon>
        <taxon>Comamonas</taxon>
    </lineage>
</organism>
<accession>A0A8B4S2N1</accession>
<dbReference type="GeneID" id="63999621"/>
<gene>
    <name evidence="1" type="ORF">NCTC10698_02263</name>
</gene>
<keyword evidence="2" id="KW-1185">Reference proteome</keyword>
<name>A0A8B4S2N1_COMTE</name>
<reference evidence="1 2" key="1">
    <citation type="submission" date="2018-06" db="EMBL/GenBank/DDBJ databases">
        <authorList>
            <consortium name="Pathogen Informatics"/>
            <person name="Doyle S."/>
        </authorList>
    </citation>
    <scope>NUCLEOTIDE SEQUENCE [LARGE SCALE GENOMIC DNA]</scope>
    <source>
        <strain evidence="1 2">NCTC10698</strain>
    </source>
</reference>